<feature type="transmembrane region" description="Helical" evidence="1">
    <location>
        <begin position="12"/>
        <end position="34"/>
    </location>
</feature>
<reference evidence="2" key="1">
    <citation type="submission" date="2020-12" db="EMBL/GenBank/DDBJ databases">
        <title>Comparative genomic insights into the epidemiology and virulence of plant pathogenic Pseudomonads from Turkey.</title>
        <authorList>
            <person name="Dillon M."/>
            <person name="Ruiz-Bedoya T."/>
            <person name="Bendalovic-Torma C."/>
            <person name="Guttman K.M."/>
            <person name="Kwak H."/>
            <person name="Middleton M.A."/>
            <person name="Wang P.W."/>
            <person name="Horuz S."/>
            <person name="Aysan Y."/>
            <person name="Guttman D.S."/>
        </authorList>
    </citation>
    <scope>NUCLEOTIDE SEQUENCE</scope>
    <source>
        <strain evidence="2">S5_IA_3a</strain>
    </source>
</reference>
<evidence type="ECO:0000256" key="1">
    <source>
        <dbReference type="SAM" id="Phobius"/>
    </source>
</evidence>
<protein>
    <submittedName>
        <fullName evidence="2">Uncharacterized protein</fullName>
    </submittedName>
</protein>
<sequence length="160" mass="17453">MNTGKYPHLKVFFAFWFMPFAVGLVAGPVIFVAMVARLFANPRTLGEVHGLELWAVFISTPVMVQLIYLLPALGFALFVTLRRFRKGRSAYKTIALSGGTVAFAWLALLTYLVMRDSEVVWFISNGLPLMAAFLIGALGSGLMAVIALPEPSGACEVPVR</sequence>
<dbReference type="EMBL" id="JAEILH010000005">
    <property type="protein sequence ID" value="MBI6622572.1"/>
    <property type="molecule type" value="Genomic_DNA"/>
</dbReference>
<accession>A0A8I1DZV2</accession>
<feature type="transmembrane region" description="Helical" evidence="1">
    <location>
        <begin position="54"/>
        <end position="81"/>
    </location>
</feature>
<dbReference type="RefSeq" id="WP_053060071.1">
    <property type="nucleotide sequence ID" value="NZ_BQHF01000019.1"/>
</dbReference>
<name>A0A8I1DZV2_9PSED</name>
<evidence type="ECO:0000313" key="2">
    <source>
        <dbReference type="EMBL" id="MBI6622572.1"/>
    </source>
</evidence>
<gene>
    <name evidence="2" type="ORF">YA0853_02705</name>
</gene>
<keyword evidence="1" id="KW-0812">Transmembrane</keyword>
<dbReference type="AlphaFoldDB" id="A0A8I1DZV2"/>
<organism evidence="2 3">
    <name type="scientific">Pseudomonas rhodesiae</name>
    <dbReference type="NCBI Taxonomy" id="76760"/>
    <lineage>
        <taxon>Bacteria</taxon>
        <taxon>Pseudomonadati</taxon>
        <taxon>Pseudomonadota</taxon>
        <taxon>Gammaproteobacteria</taxon>
        <taxon>Pseudomonadales</taxon>
        <taxon>Pseudomonadaceae</taxon>
        <taxon>Pseudomonas</taxon>
    </lineage>
</organism>
<feature type="transmembrane region" description="Helical" evidence="1">
    <location>
        <begin position="126"/>
        <end position="148"/>
    </location>
</feature>
<evidence type="ECO:0000313" key="3">
    <source>
        <dbReference type="Proteomes" id="UP000645865"/>
    </source>
</evidence>
<dbReference type="Proteomes" id="UP000645865">
    <property type="component" value="Unassembled WGS sequence"/>
</dbReference>
<keyword evidence="1" id="KW-0472">Membrane</keyword>
<comment type="caution">
    <text evidence="2">The sequence shown here is derived from an EMBL/GenBank/DDBJ whole genome shotgun (WGS) entry which is preliminary data.</text>
</comment>
<proteinExistence type="predicted"/>
<keyword evidence="1" id="KW-1133">Transmembrane helix</keyword>
<feature type="transmembrane region" description="Helical" evidence="1">
    <location>
        <begin position="93"/>
        <end position="114"/>
    </location>
</feature>